<dbReference type="AlphaFoldDB" id="A0A7C3QXW1"/>
<dbReference type="PANTHER" id="PTHR31793">
    <property type="entry name" value="4-HYDROXYBENZOYL-COA THIOESTERASE FAMILY MEMBER"/>
    <property type="match status" value="1"/>
</dbReference>
<dbReference type="GO" id="GO:0047617">
    <property type="term" value="F:fatty acyl-CoA hydrolase activity"/>
    <property type="evidence" value="ECO:0007669"/>
    <property type="project" value="TreeGrafter"/>
</dbReference>
<dbReference type="Pfam" id="PF13279">
    <property type="entry name" value="4HBT_2"/>
    <property type="match status" value="1"/>
</dbReference>
<evidence type="ECO:0000256" key="1">
    <source>
        <dbReference type="ARBA" id="ARBA00005953"/>
    </source>
</evidence>
<dbReference type="PIRSF" id="PIRSF003230">
    <property type="entry name" value="YbgC"/>
    <property type="match status" value="1"/>
</dbReference>
<evidence type="ECO:0000313" key="3">
    <source>
        <dbReference type="EMBL" id="HFT92354.1"/>
    </source>
</evidence>
<evidence type="ECO:0000256" key="2">
    <source>
        <dbReference type="ARBA" id="ARBA00022801"/>
    </source>
</evidence>
<reference evidence="3" key="1">
    <citation type="journal article" date="2020" name="mSystems">
        <title>Genome- and Community-Level Interaction Insights into Carbon Utilization and Element Cycling Functions of Hydrothermarchaeota in Hydrothermal Sediment.</title>
        <authorList>
            <person name="Zhou Z."/>
            <person name="Liu Y."/>
            <person name="Xu W."/>
            <person name="Pan J."/>
            <person name="Luo Z.H."/>
            <person name="Li M."/>
        </authorList>
    </citation>
    <scope>NUCLEOTIDE SEQUENCE [LARGE SCALE GENOMIC DNA]</scope>
    <source>
        <strain evidence="3">SpSt-902</strain>
    </source>
</reference>
<dbReference type="SUPFAM" id="SSF54637">
    <property type="entry name" value="Thioesterase/thiol ester dehydrase-isomerase"/>
    <property type="match status" value="1"/>
</dbReference>
<dbReference type="Gene3D" id="3.10.129.10">
    <property type="entry name" value="Hotdog Thioesterase"/>
    <property type="match status" value="1"/>
</dbReference>
<dbReference type="InterPro" id="IPR029069">
    <property type="entry name" value="HotDog_dom_sf"/>
</dbReference>
<sequence length="148" mass="16861">MVTKTDFRVRYSETDGQRRAHHSHYPIWFEMGRADFCRTAGFDYKNLEDTGFFLVVARLECQYRSPLEYDDLVQVQTRLVSLSRKLMIFEYNVFNMTRKGITAGEGKTVLVCIDRQGQPASLPIEIRERLLPCATPGGGKLHASIPGG</sequence>
<dbReference type="CDD" id="cd00586">
    <property type="entry name" value="4HBT"/>
    <property type="match status" value="1"/>
</dbReference>
<gene>
    <name evidence="3" type="ORF">ENX03_00155</name>
</gene>
<dbReference type="EMBL" id="DTMM01000004">
    <property type="protein sequence ID" value="HFT92354.1"/>
    <property type="molecule type" value="Genomic_DNA"/>
</dbReference>
<accession>A0A7C3QXW1</accession>
<dbReference type="NCBIfam" id="TIGR00051">
    <property type="entry name" value="YbgC/FadM family acyl-CoA thioesterase"/>
    <property type="match status" value="1"/>
</dbReference>
<name>A0A7C3QXW1_9BACT</name>
<organism evidence="3">
    <name type="scientific">Leptospirillum ferriphilum</name>
    <dbReference type="NCBI Taxonomy" id="178606"/>
    <lineage>
        <taxon>Bacteria</taxon>
        <taxon>Pseudomonadati</taxon>
        <taxon>Nitrospirota</taxon>
        <taxon>Nitrospiria</taxon>
        <taxon>Nitrospirales</taxon>
        <taxon>Nitrospiraceae</taxon>
        <taxon>Leptospirillum</taxon>
    </lineage>
</organism>
<proteinExistence type="inferred from homology"/>
<comment type="similarity">
    <text evidence="1">Belongs to the 4-hydroxybenzoyl-CoA thioesterase family.</text>
</comment>
<keyword evidence="2" id="KW-0378">Hydrolase</keyword>
<dbReference type="InterPro" id="IPR006684">
    <property type="entry name" value="YbgC/YbaW"/>
</dbReference>
<dbReference type="PANTHER" id="PTHR31793:SF27">
    <property type="entry name" value="NOVEL THIOESTERASE SUPERFAMILY DOMAIN AND SAPOSIN A-TYPE DOMAIN CONTAINING PROTEIN (0610012H03RIK)"/>
    <property type="match status" value="1"/>
</dbReference>
<comment type="caution">
    <text evidence="3">The sequence shown here is derived from an EMBL/GenBank/DDBJ whole genome shotgun (WGS) entry which is preliminary data.</text>
</comment>
<dbReference type="InterPro" id="IPR050563">
    <property type="entry name" value="4-hydroxybenzoyl-CoA_TE"/>
</dbReference>
<protein>
    <submittedName>
        <fullName evidence="3">Acyl-CoA thioesterase</fullName>
    </submittedName>
</protein>